<protein>
    <submittedName>
        <fullName evidence="1">Uncharacterized protein</fullName>
    </submittedName>
</protein>
<dbReference type="AlphaFoldDB" id="A0AAQ3PWJ7"/>
<keyword evidence="2" id="KW-1185">Reference proteome</keyword>
<evidence type="ECO:0000313" key="1">
    <source>
        <dbReference type="EMBL" id="WVZ56904.1"/>
    </source>
</evidence>
<dbReference type="Proteomes" id="UP001341281">
    <property type="component" value="Chromosome 02"/>
</dbReference>
<gene>
    <name evidence="1" type="ORF">U9M48_007370</name>
</gene>
<proteinExistence type="predicted"/>
<dbReference type="EMBL" id="CP144746">
    <property type="protein sequence ID" value="WVZ56904.1"/>
    <property type="molecule type" value="Genomic_DNA"/>
</dbReference>
<evidence type="ECO:0000313" key="2">
    <source>
        <dbReference type="Proteomes" id="UP001341281"/>
    </source>
</evidence>
<organism evidence="1 2">
    <name type="scientific">Paspalum notatum var. saurae</name>
    <dbReference type="NCBI Taxonomy" id="547442"/>
    <lineage>
        <taxon>Eukaryota</taxon>
        <taxon>Viridiplantae</taxon>
        <taxon>Streptophyta</taxon>
        <taxon>Embryophyta</taxon>
        <taxon>Tracheophyta</taxon>
        <taxon>Spermatophyta</taxon>
        <taxon>Magnoliopsida</taxon>
        <taxon>Liliopsida</taxon>
        <taxon>Poales</taxon>
        <taxon>Poaceae</taxon>
        <taxon>PACMAD clade</taxon>
        <taxon>Panicoideae</taxon>
        <taxon>Andropogonodae</taxon>
        <taxon>Paspaleae</taxon>
        <taxon>Paspalinae</taxon>
        <taxon>Paspalum</taxon>
    </lineage>
</organism>
<reference evidence="1 2" key="1">
    <citation type="submission" date="2024-02" db="EMBL/GenBank/DDBJ databases">
        <title>High-quality chromosome-scale genome assembly of Pensacola bahiagrass (Paspalum notatum Flugge var. saurae).</title>
        <authorList>
            <person name="Vega J.M."/>
            <person name="Podio M."/>
            <person name="Orjuela J."/>
            <person name="Siena L.A."/>
            <person name="Pessino S.C."/>
            <person name="Combes M.C."/>
            <person name="Mariac C."/>
            <person name="Albertini E."/>
            <person name="Pupilli F."/>
            <person name="Ortiz J.P.A."/>
            <person name="Leblanc O."/>
        </authorList>
    </citation>
    <scope>NUCLEOTIDE SEQUENCE [LARGE SCALE GENOMIC DNA]</scope>
    <source>
        <strain evidence="1">R1</strain>
        <tissue evidence="1">Leaf</tissue>
    </source>
</reference>
<accession>A0AAQ3PWJ7</accession>
<name>A0AAQ3PWJ7_PASNO</name>
<sequence>MKQNVTVSKKKKKKKKKKKLIALLAIPALRSCTTKKREPDMADFLEPELGDDAPRHLVEVGLPGAHRRRAAQRQVRRDLVEPHAERPVQEELSLGVLQVQRELHRLHVVGEHGHRGVRRWRLAPRLAAVA</sequence>